<evidence type="ECO:0000256" key="2">
    <source>
        <dbReference type="ARBA" id="ARBA00004752"/>
    </source>
</evidence>
<dbReference type="InterPro" id="IPR004101">
    <property type="entry name" value="Mur_ligase_C"/>
</dbReference>
<evidence type="ECO:0000259" key="16">
    <source>
        <dbReference type="Pfam" id="PF02875"/>
    </source>
</evidence>
<feature type="domain" description="Mur ligase N-terminal catalytic" evidence="15">
    <location>
        <begin position="4"/>
        <end position="103"/>
    </location>
</feature>
<dbReference type="GO" id="GO:0008360">
    <property type="term" value="P:regulation of cell shape"/>
    <property type="evidence" value="ECO:0007669"/>
    <property type="project" value="UniProtKB-KW"/>
</dbReference>
<feature type="domain" description="Mur ligase central" evidence="17">
    <location>
        <begin position="108"/>
        <end position="277"/>
    </location>
</feature>
<dbReference type="Gene3D" id="3.90.190.20">
    <property type="entry name" value="Mur ligase, C-terminal domain"/>
    <property type="match status" value="1"/>
</dbReference>
<dbReference type="GO" id="GO:0009252">
    <property type="term" value="P:peptidoglycan biosynthetic process"/>
    <property type="evidence" value="ECO:0007669"/>
    <property type="project" value="UniProtKB-UniRule"/>
</dbReference>
<sequence>MSKTYHFIGIKGSGMSALALMLHQMGHKVQGSDVEKYYFTQRGLEQAGITILPFDEKNLDGDMEIIAGNAFRPDNNVEIAYANQNGISYKRYHEFLGSFMRDFVSMGVAGAHGKTSTTGMLSHVLSHITDTSFLIGDGTGRGSANAKYFVFESDEYERHFMPYHPEYSIITNIDFDHPDYFTSLEDVFNAFNDYAKQITKGLFIYGEDAELRKITSDAPIYYYGFEAEGNDFVASDLLRSTTGSTFTVHFRGQDLGQFHIPTFGRHNIMNATAVIGLLYTAGFDLNLVREHLKTFAGVKRRFTEKIVNDTVIIDDFAHHPTEIIATLDAARQKYPSKEIVAIFQPHTFTRTIALLDDFAHALNQADAVYLAQIYGSAREVDHGDVKVEDLANKINKKHQVITVENVSPLLDHDNAVYVFMGAGDIQTYEYSFERLLSNLTSNVQ</sequence>
<feature type="domain" description="Mur ligase C-terminal" evidence="16">
    <location>
        <begin position="305"/>
        <end position="412"/>
    </location>
</feature>
<evidence type="ECO:0000256" key="10">
    <source>
        <dbReference type="ARBA" id="ARBA00022984"/>
    </source>
</evidence>
<dbReference type="Proteomes" id="UP000028093">
    <property type="component" value="Unassembled WGS sequence"/>
</dbReference>
<proteinExistence type="inferred from homology"/>
<keyword evidence="6 14" id="KW-0132">Cell division</keyword>
<evidence type="ECO:0000256" key="1">
    <source>
        <dbReference type="ARBA" id="ARBA00004496"/>
    </source>
</evidence>
<evidence type="ECO:0000256" key="14">
    <source>
        <dbReference type="HAMAP-Rule" id="MF_00046"/>
    </source>
</evidence>
<dbReference type="PANTHER" id="PTHR43445:SF3">
    <property type="entry name" value="UDP-N-ACETYLMURAMATE--L-ALANINE LIGASE"/>
    <property type="match status" value="1"/>
</dbReference>
<keyword evidence="12 14" id="KW-0961">Cell wall biogenesis/degradation</keyword>
<keyword evidence="8 14" id="KW-0067">ATP-binding</keyword>
<dbReference type="Gene3D" id="3.40.1190.10">
    <property type="entry name" value="Mur-like, catalytic domain"/>
    <property type="match status" value="1"/>
</dbReference>
<dbReference type="Pfam" id="PF02875">
    <property type="entry name" value="Mur_ligase_C"/>
    <property type="match status" value="1"/>
</dbReference>
<comment type="function">
    <text evidence="14">Cell wall formation.</text>
</comment>
<evidence type="ECO:0000256" key="12">
    <source>
        <dbReference type="ARBA" id="ARBA00023316"/>
    </source>
</evidence>
<evidence type="ECO:0000256" key="13">
    <source>
        <dbReference type="ARBA" id="ARBA00047833"/>
    </source>
</evidence>
<evidence type="ECO:0000256" key="7">
    <source>
        <dbReference type="ARBA" id="ARBA00022741"/>
    </source>
</evidence>
<evidence type="ECO:0000256" key="11">
    <source>
        <dbReference type="ARBA" id="ARBA00023306"/>
    </source>
</evidence>
<keyword evidence="5 14" id="KW-0436">Ligase</keyword>
<name>A0A081PQ48_STRMT</name>
<dbReference type="InterPro" id="IPR005758">
    <property type="entry name" value="UDP-N-AcMur_Ala_ligase_MurC"/>
</dbReference>
<comment type="subcellular location">
    <subcellularLocation>
        <location evidence="1 14">Cytoplasm</location>
    </subcellularLocation>
</comment>
<dbReference type="Gene3D" id="3.40.50.720">
    <property type="entry name" value="NAD(P)-binding Rossmann-like Domain"/>
    <property type="match status" value="1"/>
</dbReference>
<dbReference type="PANTHER" id="PTHR43445">
    <property type="entry name" value="UDP-N-ACETYLMURAMATE--L-ALANINE LIGASE-RELATED"/>
    <property type="match status" value="1"/>
</dbReference>
<evidence type="ECO:0000313" key="19">
    <source>
        <dbReference type="Proteomes" id="UP000028093"/>
    </source>
</evidence>
<keyword evidence="4 14" id="KW-0963">Cytoplasm</keyword>
<dbReference type="SUPFAM" id="SSF53623">
    <property type="entry name" value="MurD-like peptide ligases, catalytic domain"/>
    <property type="match status" value="1"/>
</dbReference>
<evidence type="ECO:0000256" key="5">
    <source>
        <dbReference type="ARBA" id="ARBA00022598"/>
    </source>
</evidence>
<keyword evidence="11 14" id="KW-0131">Cell cycle</keyword>
<keyword evidence="10 14" id="KW-0573">Peptidoglycan synthesis</keyword>
<protein>
    <recommendedName>
        <fullName evidence="3 14">UDP-N-acetylmuramate--L-alanine ligase</fullName>
        <ecNumber evidence="3 14">6.3.2.8</ecNumber>
    </recommendedName>
    <alternativeName>
        <fullName evidence="14">UDP-N-acetylmuramoyl-L-alanine synthetase</fullName>
    </alternativeName>
</protein>
<evidence type="ECO:0000256" key="3">
    <source>
        <dbReference type="ARBA" id="ARBA00012211"/>
    </source>
</evidence>
<dbReference type="InterPro" id="IPR036615">
    <property type="entry name" value="Mur_ligase_C_dom_sf"/>
</dbReference>
<evidence type="ECO:0000259" key="15">
    <source>
        <dbReference type="Pfam" id="PF01225"/>
    </source>
</evidence>
<comment type="caution">
    <text evidence="18">The sequence shown here is derived from an EMBL/GenBank/DDBJ whole genome shotgun (WGS) entry which is preliminary data.</text>
</comment>
<comment type="similarity">
    <text evidence="14">Belongs to the MurCDEF family.</text>
</comment>
<dbReference type="EC" id="6.3.2.8" evidence="3 14"/>
<evidence type="ECO:0000256" key="4">
    <source>
        <dbReference type="ARBA" id="ARBA00022490"/>
    </source>
</evidence>
<evidence type="ECO:0000256" key="6">
    <source>
        <dbReference type="ARBA" id="ARBA00022618"/>
    </source>
</evidence>
<comment type="pathway">
    <text evidence="2 14">Cell wall biogenesis; peptidoglycan biosynthesis.</text>
</comment>
<dbReference type="InterPro" id="IPR036565">
    <property type="entry name" value="Mur-like_cat_sf"/>
</dbReference>
<accession>A0A081PQ48</accession>
<dbReference type="EMBL" id="JPFT01000005">
    <property type="protein sequence ID" value="KEQ32821.1"/>
    <property type="molecule type" value="Genomic_DNA"/>
</dbReference>
<reference evidence="18 19" key="1">
    <citation type="submission" date="2014-05" db="EMBL/GenBank/DDBJ databases">
        <authorList>
            <person name="Daugherty S.C."/>
            <person name="Tallon L.J."/>
            <person name="Sadzewicz L."/>
            <person name="Kilian M."/>
            <person name="Tettelin H."/>
        </authorList>
    </citation>
    <scope>NUCLEOTIDE SEQUENCE [LARGE SCALE GENOMIC DNA]</scope>
    <source>
        <strain evidence="18 19">SK1126</strain>
    </source>
</reference>
<evidence type="ECO:0000256" key="8">
    <source>
        <dbReference type="ARBA" id="ARBA00022840"/>
    </source>
</evidence>
<dbReference type="PATRIC" id="fig|28037.99.peg.653"/>
<dbReference type="HAMAP" id="MF_00046">
    <property type="entry name" value="MurC"/>
    <property type="match status" value="1"/>
</dbReference>
<comment type="catalytic activity">
    <reaction evidence="13 14">
        <text>UDP-N-acetyl-alpha-D-muramate + L-alanine + ATP = UDP-N-acetyl-alpha-D-muramoyl-L-alanine + ADP + phosphate + H(+)</text>
        <dbReference type="Rhea" id="RHEA:23372"/>
        <dbReference type="ChEBI" id="CHEBI:15378"/>
        <dbReference type="ChEBI" id="CHEBI:30616"/>
        <dbReference type="ChEBI" id="CHEBI:43474"/>
        <dbReference type="ChEBI" id="CHEBI:57972"/>
        <dbReference type="ChEBI" id="CHEBI:70757"/>
        <dbReference type="ChEBI" id="CHEBI:83898"/>
        <dbReference type="ChEBI" id="CHEBI:456216"/>
        <dbReference type="EC" id="6.3.2.8"/>
    </reaction>
</comment>
<dbReference type="GO" id="GO:0008763">
    <property type="term" value="F:UDP-N-acetylmuramate-L-alanine ligase activity"/>
    <property type="evidence" value="ECO:0007669"/>
    <property type="project" value="UniProtKB-UniRule"/>
</dbReference>
<gene>
    <name evidence="14 18" type="primary">murC</name>
    <name evidence="18" type="ORF">SK1126_0724</name>
</gene>
<dbReference type="UniPathway" id="UPA00219"/>
<feature type="binding site" evidence="14">
    <location>
        <begin position="110"/>
        <end position="116"/>
    </location>
    <ligand>
        <name>ATP</name>
        <dbReference type="ChEBI" id="CHEBI:30616"/>
    </ligand>
</feature>
<dbReference type="RefSeq" id="WP_033681567.1">
    <property type="nucleotide sequence ID" value="NZ_CAMHVK010000009.1"/>
</dbReference>
<dbReference type="InterPro" id="IPR000713">
    <property type="entry name" value="Mur_ligase_N"/>
</dbReference>
<dbReference type="SUPFAM" id="SSF53244">
    <property type="entry name" value="MurD-like peptide ligases, peptide-binding domain"/>
    <property type="match status" value="1"/>
</dbReference>
<dbReference type="NCBIfam" id="TIGR01082">
    <property type="entry name" value="murC"/>
    <property type="match status" value="1"/>
</dbReference>
<dbReference type="GO" id="GO:0005737">
    <property type="term" value="C:cytoplasm"/>
    <property type="evidence" value="ECO:0007669"/>
    <property type="project" value="UniProtKB-SubCell"/>
</dbReference>
<dbReference type="Pfam" id="PF01225">
    <property type="entry name" value="Mur_ligase"/>
    <property type="match status" value="1"/>
</dbReference>
<evidence type="ECO:0000313" key="18">
    <source>
        <dbReference type="EMBL" id="KEQ32821.1"/>
    </source>
</evidence>
<keyword evidence="7 14" id="KW-0547">Nucleotide-binding</keyword>
<dbReference type="InterPro" id="IPR050061">
    <property type="entry name" value="MurCDEF_pg_biosynth"/>
</dbReference>
<evidence type="ECO:0000256" key="9">
    <source>
        <dbReference type="ARBA" id="ARBA00022960"/>
    </source>
</evidence>
<dbReference type="GO" id="GO:0051301">
    <property type="term" value="P:cell division"/>
    <property type="evidence" value="ECO:0007669"/>
    <property type="project" value="UniProtKB-KW"/>
</dbReference>
<dbReference type="Pfam" id="PF08245">
    <property type="entry name" value="Mur_ligase_M"/>
    <property type="match status" value="1"/>
</dbReference>
<dbReference type="AlphaFoldDB" id="A0A081PQ48"/>
<keyword evidence="9 14" id="KW-0133">Cell shape</keyword>
<dbReference type="GO" id="GO:0005524">
    <property type="term" value="F:ATP binding"/>
    <property type="evidence" value="ECO:0007669"/>
    <property type="project" value="UniProtKB-UniRule"/>
</dbReference>
<organism evidence="18 19">
    <name type="scientific">Streptococcus mitis</name>
    <dbReference type="NCBI Taxonomy" id="28037"/>
    <lineage>
        <taxon>Bacteria</taxon>
        <taxon>Bacillati</taxon>
        <taxon>Bacillota</taxon>
        <taxon>Bacilli</taxon>
        <taxon>Lactobacillales</taxon>
        <taxon>Streptococcaceae</taxon>
        <taxon>Streptococcus</taxon>
        <taxon>Streptococcus mitis group</taxon>
    </lineage>
</organism>
<evidence type="ECO:0000259" key="17">
    <source>
        <dbReference type="Pfam" id="PF08245"/>
    </source>
</evidence>
<dbReference type="SUPFAM" id="SSF51984">
    <property type="entry name" value="MurCD N-terminal domain"/>
    <property type="match status" value="1"/>
</dbReference>
<dbReference type="InterPro" id="IPR013221">
    <property type="entry name" value="Mur_ligase_cen"/>
</dbReference>
<dbReference type="GO" id="GO:0071555">
    <property type="term" value="P:cell wall organization"/>
    <property type="evidence" value="ECO:0007669"/>
    <property type="project" value="UniProtKB-KW"/>
</dbReference>